<sequence length="110" mass="12151">MLGTEVDLQRVENSVFTMETVLKAWLQEQGGDREHLHLLLPNPSVDNPIPGAAPAHRQIQCDMQERLISPALIPLSPNLGVKTESIRDFLPLAKGSANQGEPPRKLKVIK</sequence>
<keyword evidence="2" id="KW-1185">Reference proteome</keyword>
<evidence type="ECO:0000313" key="2">
    <source>
        <dbReference type="Proteomes" id="UP000314294"/>
    </source>
</evidence>
<dbReference type="PANTHER" id="PTHR28642">
    <property type="entry name" value="MEIOSIS 1 ARREST PROTEIN"/>
    <property type="match status" value="1"/>
</dbReference>
<dbReference type="GO" id="GO:0051308">
    <property type="term" value="P:male meiosis chromosome separation"/>
    <property type="evidence" value="ECO:0007669"/>
    <property type="project" value="TreeGrafter"/>
</dbReference>
<dbReference type="EMBL" id="SRLO01020197">
    <property type="protein sequence ID" value="TNN22999.1"/>
    <property type="molecule type" value="Genomic_DNA"/>
</dbReference>
<dbReference type="AlphaFoldDB" id="A0A4Z2E2R5"/>
<accession>A0A4Z2E2R5</accession>
<proteinExistence type="predicted"/>
<protein>
    <submittedName>
        <fullName evidence="1">Meiosis 1 arrest protein</fullName>
    </submittedName>
</protein>
<dbReference type="PANTHER" id="PTHR28642:SF1">
    <property type="entry name" value="MEIOSIS 1 ARREST PROTEIN"/>
    <property type="match status" value="1"/>
</dbReference>
<dbReference type="GO" id="GO:0007127">
    <property type="term" value="P:meiosis I"/>
    <property type="evidence" value="ECO:0007669"/>
    <property type="project" value="InterPro"/>
</dbReference>
<comment type="caution">
    <text evidence="1">The sequence shown here is derived from an EMBL/GenBank/DDBJ whole genome shotgun (WGS) entry which is preliminary data.</text>
</comment>
<evidence type="ECO:0000313" key="1">
    <source>
        <dbReference type="EMBL" id="TNN22999.1"/>
    </source>
</evidence>
<reference evidence="1 2" key="1">
    <citation type="submission" date="2019-03" db="EMBL/GenBank/DDBJ databases">
        <title>First draft genome of Liparis tanakae, snailfish: a comprehensive survey of snailfish specific genes.</title>
        <authorList>
            <person name="Kim W."/>
            <person name="Song I."/>
            <person name="Jeong J.-H."/>
            <person name="Kim D."/>
            <person name="Kim S."/>
            <person name="Ryu S."/>
            <person name="Song J.Y."/>
            <person name="Lee S.K."/>
        </authorList>
    </citation>
    <scope>NUCLEOTIDE SEQUENCE [LARGE SCALE GENOMIC DNA]</scope>
    <source>
        <tissue evidence="1">Muscle</tissue>
    </source>
</reference>
<dbReference type="OrthoDB" id="6433824at2759"/>
<name>A0A4Z2E2R5_9TELE</name>
<gene>
    <name evidence="1" type="primary">M1AP_2</name>
    <name evidence="1" type="ORF">EYF80_066885</name>
</gene>
<dbReference type="GO" id="GO:0007283">
    <property type="term" value="P:spermatogenesis"/>
    <property type="evidence" value="ECO:0007669"/>
    <property type="project" value="InterPro"/>
</dbReference>
<dbReference type="InterPro" id="IPR033587">
    <property type="entry name" value="M1AP"/>
</dbReference>
<organism evidence="1 2">
    <name type="scientific">Liparis tanakae</name>
    <name type="common">Tanaka's snailfish</name>
    <dbReference type="NCBI Taxonomy" id="230148"/>
    <lineage>
        <taxon>Eukaryota</taxon>
        <taxon>Metazoa</taxon>
        <taxon>Chordata</taxon>
        <taxon>Craniata</taxon>
        <taxon>Vertebrata</taxon>
        <taxon>Euteleostomi</taxon>
        <taxon>Actinopterygii</taxon>
        <taxon>Neopterygii</taxon>
        <taxon>Teleostei</taxon>
        <taxon>Neoteleostei</taxon>
        <taxon>Acanthomorphata</taxon>
        <taxon>Eupercaria</taxon>
        <taxon>Perciformes</taxon>
        <taxon>Cottioidei</taxon>
        <taxon>Cottales</taxon>
        <taxon>Liparidae</taxon>
        <taxon>Liparis</taxon>
    </lineage>
</organism>
<dbReference type="Proteomes" id="UP000314294">
    <property type="component" value="Unassembled WGS sequence"/>
</dbReference>